<evidence type="ECO:0000313" key="2">
    <source>
        <dbReference type="EMBL" id="KAF6226513.1"/>
    </source>
</evidence>
<dbReference type="GeneID" id="59337774"/>
<keyword evidence="3" id="KW-1185">Reference proteome</keyword>
<name>A0A8H6CN49_9LECA</name>
<feature type="region of interest" description="Disordered" evidence="1">
    <location>
        <begin position="1"/>
        <end position="59"/>
    </location>
</feature>
<organism evidence="2 3">
    <name type="scientific">Letharia lupina</name>
    <dbReference type="NCBI Taxonomy" id="560253"/>
    <lineage>
        <taxon>Eukaryota</taxon>
        <taxon>Fungi</taxon>
        <taxon>Dikarya</taxon>
        <taxon>Ascomycota</taxon>
        <taxon>Pezizomycotina</taxon>
        <taxon>Lecanoromycetes</taxon>
        <taxon>OSLEUM clade</taxon>
        <taxon>Lecanoromycetidae</taxon>
        <taxon>Lecanorales</taxon>
        <taxon>Lecanorineae</taxon>
        <taxon>Parmeliaceae</taxon>
        <taxon>Letharia</taxon>
    </lineage>
</organism>
<protein>
    <submittedName>
        <fullName evidence="2">Uncharacterized protein</fullName>
    </submittedName>
</protein>
<evidence type="ECO:0000256" key="1">
    <source>
        <dbReference type="SAM" id="MobiDB-lite"/>
    </source>
</evidence>
<evidence type="ECO:0000313" key="3">
    <source>
        <dbReference type="Proteomes" id="UP000593566"/>
    </source>
</evidence>
<sequence>MATSASPSPMAPPASSSPMAPPASSSPMTPSPSSSSPMVPLAPSYSPMAPPASPSSPMAPPALPRELYPFNVARGDFLYKTVNQAEWTRLPSPIDDPQHNCYGIRFDGTVTLTQKHRERGSMCRVKLILKPPIIKTEDEQTTVEAVCIRIGNPSFSAYPECHEKVKAVEHAKTLPLATLDKTITLVKLRNLKLRNLSVSREEAKKADNYELGERIWALIDYGYRGAAPPGQTKKINWTVLPRPSSSGSAETPTDKRTLKERLQAHQVATAEGESRLRQGLEDDRQAMVRKVTEAINGEWDKKVAMAVAEYRAQTASTMEKIVAEGNI</sequence>
<dbReference type="AlphaFoldDB" id="A0A8H6CN49"/>
<feature type="compositionally biased region" description="Low complexity" evidence="1">
    <location>
        <begin position="1"/>
        <end position="47"/>
    </location>
</feature>
<dbReference type="EMBL" id="JACCJB010000006">
    <property type="protein sequence ID" value="KAF6226513.1"/>
    <property type="molecule type" value="Genomic_DNA"/>
</dbReference>
<accession>A0A8H6CN49</accession>
<comment type="caution">
    <text evidence="2">The sequence shown here is derived from an EMBL/GenBank/DDBJ whole genome shotgun (WGS) entry which is preliminary data.</text>
</comment>
<gene>
    <name evidence="2" type="ORF">HO133_009379</name>
</gene>
<dbReference type="RefSeq" id="XP_037155066.1">
    <property type="nucleotide sequence ID" value="XM_037300240.1"/>
</dbReference>
<feature type="compositionally biased region" description="Pro residues" evidence="1">
    <location>
        <begin position="48"/>
        <end position="59"/>
    </location>
</feature>
<reference evidence="2 3" key="1">
    <citation type="journal article" date="2020" name="Genomics">
        <title>Complete, high-quality genomes from long-read metagenomic sequencing of two wolf lichen thalli reveals enigmatic genome architecture.</title>
        <authorList>
            <person name="McKenzie S.K."/>
            <person name="Walston R.F."/>
            <person name="Allen J.L."/>
        </authorList>
    </citation>
    <scope>NUCLEOTIDE SEQUENCE [LARGE SCALE GENOMIC DNA]</scope>
    <source>
        <strain evidence="2">WasteWater1</strain>
    </source>
</reference>
<proteinExistence type="predicted"/>
<dbReference type="Proteomes" id="UP000593566">
    <property type="component" value="Unassembled WGS sequence"/>
</dbReference>